<dbReference type="OrthoDB" id="3268648at2"/>
<evidence type="ECO:0000313" key="5">
    <source>
        <dbReference type="Proteomes" id="UP000199393"/>
    </source>
</evidence>
<proteinExistence type="predicted"/>
<dbReference type="SUPFAM" id="SSF47090">
    <property type="entry name" value="PGBD-like"/>
    <property type="match status" value="1"/>
</dbReference>
<organism evidence="4 5">
    <name type="scientific">Micromonospora krabiensis</name>
    <dbReference type="NCBI Taxonomy" id="307121"/>
    <lineage>
        <taxon>Bacteria</taxon>
        <taxon>Bacillati</taxon>
        <taxon>Actinomycetota</taxon>
        <taxon>Actinomycetes</taxon>
        <taxon>Micromonosporales</taxon>
        <taxon>Micromonosporaceae</taxon>
        <taxon>Micromonospora</taxon>
    </lineage>
</organism>
<keyword evidence="2" id="KW-0812">Transmembrane</keyword>
<keyword evidence="2" id="KW-1133">Transmembrane helix</keyword>
<dbReference type="RefSeq" id="WP_091595649.1">
    <property type="nucleotide sequence ID" value="NZ_LT598496.1"/>
</dbReference>
<evidence type="ECO:0000256" key="2">
    <source>
        <dbReference type="SAM" id="Phobius"/>
    </source>
</evidence>
<sequence>MTGTALRGLWGRLAARGRAARPRRPGALSTLLAVAVLAAAVGWWAGRSIQSPVEAAQHAAPPEAGAITVPVERRVIATSVVVRGMLGFAEPQALTVDTDLGDGRLGKLVVTGRVPRPGVSLDEGDVALQVSGRPVILLDGAIPMYRALAPGSTGPDVRQLERALARLGHFTGLPDDTFDARTSAGVDRLYRAAGYPPVGPTAEQEQQLAAARERVAAAEAAVDTARAALRTARQGPSAAELSVARARVRSAEADVEAATRERDAAIAEGAPPATIGRLDAEVEAARVTLELARADLAELAGSADAGAAEAAVAAAVRRQDEARGALTRLRSTVGSRVPRGEVAFVPALPRRVDKVETALGREANGTVMSLTAAALEVTSAVSGEERGLLTVGQRAQLDEGDGVATFSGEVSHVADKPGTGEASEGQYEIRIRPVGAVPAELHGRDVRIRVPISSTDGAVLAVPLAALVTDASGAARVRVSGPAGGRDVPVTVGLSSGGFAEVRATGGDLAEGDLVVVGARS</sequence>
<dbReference type="InterPro" id="IPR036366">
    <property type="entry name" value="PGBDSf"/>
</dbReference>
<dbReference type="PATRIC" id="fig|307121.4.peg.5672"/>
<evidence type="ECO:0000313" key="4">
    <source>
        <dbReference type="EMBL" id="SBV29978.1"/>
    </source>
</evidence>
<evidence type="ECO:0000259" key="3">
    <source>
        <dbReference type="Pfam" id="PF01471"/>
    </source>
</evidence>
<accession>A0A1C3NBQ9</accession>
<dbReference type="Proteomes" id="UP000199393">
    <property type="component" value="Chromosome I"/>
</dbReference>
<gene>
    <name evidence="4" type="ORF">GA0070620_5565</name>
</gene>
<name>A0A1C3NBQ9_9ACTN</name>
<dbReference type="AlphaFoldDB" id="A0A1C3NBQ9"/>
<dbReference type="Gene3D" id="2.40.420.20">
    <property type="match status" value="1"/>
</dbReference>
<keyword evidence="1" id="KW-0175">Coiled coil</keyword>
<feature type="domain" description="Peptidoglycan binding-like" evidence="3">
    <location>
        <begin position="153"/>
        <end position="194"/>
    </location>
</feature>
<dbReference type="InterPro" id="IPR002477">
    <property type="entry name" value="Peptidoglycan-bd-like"/>
</dbReference>
<evidence type="ECO:0000256" key="1">
    <source>
        <dbReference type="SAM" id="Coils"/>
    </source>
</evidence>
<protein>
    <submittedName>
        <fullName evidence="4">Putative peptidoglycan binding domain-containing protein</fullName>
    </submittedName>
</protein>
<dbReference type="Pfam" id="PF01471">
    <property type="entry name" value="PG_binding_1"/>
    <property type="match status" value="1"/>
</dbReference>
<feature type="coiled-coil region" evidence="1">
    <location>
        <begin position="201"/>
        <end position="268"/>
    </location>
</feature>
<dbReference type="EMBL" id="LT598496">
    <property type="protein sequence ID" value="SBV29978.1"/>
    <property type="molecule type" value="Genomic_DNA"/>
</dbReference>
<feature type="transmembrane region" description="Helical" evidence="2">
    <location>
        <begin position="26"/>
        <end position="45"/>
    </location>
</feature>
<reference evidence="5" key="1">
    <citation type="submission" date="2016-06" db="EMBL/GenBank/DDBJ databases">
        <authorList>
            <person name="Varghese N."/>
            <person name="Submissions Spin"/>
        </authorList>
    </citation>
    <scope>NUCLEOTIDE SEQUENCE [LARGE SCALE GENOMIC DNA]</scope>
    <source>
        <strain evidence="5">DSM 45344</strain>
    </source>
</reference>
<dbReference type="Gene3D" id="1.10.101.10">
    <property type="entry name" value="PGBD-like superfamily/PGBD"/>
    <property type="match status" value="1"/>
</dbReference>
<dbReference type="InterPro" id="IPR036365">
    <property type="entry name" value="PGBD-like_sf"/>
</dbReference>
<keyword evidence="5" id="KW-1185">Reference proteome</keyword>
<keyword evidence="2" id="KW-0472">Membrane</keyword>
<dbReference type="STRING" id="307121.GA0070620_5565"/>